<dbReference type="AlphaFoldDB" id="A0AA38LMN6"/>
<dbReference type="OMA" id="WEDYLIN"/>
<dbReference type="CDD" id="cd09071">
    <property type="entry name" value="FAR_C"/>
    <property type="match status" value="1"/>
</dbReference>
<gene>
    <name evidence="1" type="ORF">KI387_006960</name>
</gene>
<dbReference type="Gene3D" id="3.40.50.720">
    <property type="entry name" value="NAD(P)-binding Rossmann-like Domain"/>
    <property type="match status" value="1"/>
</dbReference>
<organism evidence="1 2">
    <name type="scientific">Taxus chinensis</name>
    <name type="common">Chinese yew</name>
    <name type="synonym">Taxus wallichiana var. chinensis</name>
    <dbReference type="NCBI Taxonomy" id="29808"/>
    <lineage>
        <taxon>Eukaryota</taxon>
        <taxon>Viridiplantae</taxon>
        <taxon>Streptophyta</taxon>
        <taxon>Embryophyta</taxon>
        <taxon>Tracheophyta</taxon>
        <taxon>Spermatophyta</taxon>
        <taxon>Pinopsida</taxon>
        <taxon>Pinidae</taxon>
        <taxon>Conifers II</taxon>
        <taxon>Cupressales</taxon>
        <taxon>Taxaceae</taxon>
        <taxon>Taxus</taxon>
    </lineage>
</organism>
<reference evidence="1 2" key="1">
    <citation type="journal article" date="2021" name="Nat. Plants">
        <title>The Taxus genome provides insights into paclitaxel biosynthesis.</title>
        <authorList>
            <person name="Xiong X."/>
            <person name="Gou J."/>
            <person name="Liao Q."/>
            <person name="Li Y."/>
            <person name="Zhou Q."/>
            <person name="Bi G."/>
            <person name="Li C."/>
            <person name="Du R."/>
            <person name="Wang X."/>
            <person name="Sun T."/>
            <person name="Guo L."/>
            <person name="Liang H."/>
            <person name="Lu P."/>
            <person name="Wu Y."/>
            <person name="Zhang Z."/>
            <person name="Ro D.K."/>
            <person name="Shang Y."/>
            <person name="Huang S."/>
            <person name="Yan J."/>
        </authorList>
    </citation>
    <scope>NUCLEOTIDE SEQUENCE [LARGE SCALE GENOMIC DNA]</scope>
    <source>
        <strain evidence="1">Ta-2019</strain>
    </source>
</reference>
<protein>
    <recommendedName>
        <fullName evidence="3">Fatty acyl-CoA reductase</fullName>
    </recommendedName>
</protein>
<dbReference type="PANTHER" id="PTHR11011:SF45">
    <property type="entry name" value="FATTY ACYL-COA REDUCTASE CG8306-RELATED"/>
    <property type="match status" value="1"/>
</dbReference>
<dbReference type="InterPro" id="IPR033640">
    <property type="entry name" value="FAR_C"/>
</dbReference>
<keyword evidence="2" id="KW-1185">Reference proteome</keyword>
<feature type="non-terminal residue" evidence="1">
    <location>
        <position position="1"/>
    </location>
</feature>
<evidence type="ECO:0000313" key="1">
    <source>
        <dbReference type="EMBL" id="KAH9326782.1"/>
    </source>
</evidence>
<evidence type="ECO:0000313" key="2">
    <source>
        <dbReference type="Proteomes" id="UP000824469"/>
    </source>
</evidence>
<proteinExistence type="predicted"/>
<name>A0AA38LMN6_TAXCH</name>
<accession>A0AA38LMN6</accession>
<dbReference type="InterPro" id="IPR026055">
    <property type="entry name" value="FAR"/>
</dbReference>
<dbReference type="GO" id="GO:0035336">
    <property type="term" value="P:long-chain fatty-acyl-CoA metabolic process"/>
    <property type="evidence" value="ECO:0007669"/>
    <property type="project" value="TreeGrafter"/>
</dbReference>
<evidence type="ECO:0008006" key="3">
    <source>
        <dbReference type="Google" id="ProtNLM"/>
    </source>
</evidence>
<dbReference type="Proteomes" id="UP000824469">
    <property type="component" value="Unassembled WGS sequence"/>
</dbReference>
<dbReference type="EMBL" id="JAHRHJ020000002">
    <property type="protein sequence ID" value="KAH9326782.1"/>
    <property type="molecule type" value="Genomic_DNA"/>
</dbReference>
<dbReference type="PANTHER" id="PTHR11011">
    <property type="entry name" value="MALE STERILITY PROTEIN 2-RELATED"/>
    <property type="match status" value="1"/>
</dbReference>
<sequence length="184" mass="20412">MMDPIILQYGKGQLCGFLADPNGVLDVVPADMVVNATLAAMAKHAAKPGLQVYQVGSSVANPLKFGELVGIMTEHFKSNPFADGKGNHVALKKMQLFRDAEEFSTHICSHVSNMLPNVGSNGSSRSKIMLEKRNKTYSKFVEQAEYLAKIYKPYTFYEGRFDISNTEGLFQELSEEEKKSFGFD</sequence>
<dbReference type="GO" id="GO:0080019">
    <property type="term" value="F:alcohol-forming very long-chain fatty acyl-CoA reductase activity"/>
    <property type="evidence" value="ECO:0007669"/>
    <property type="project" value="InterPro"/>
</dbReference>
<comment type="caution">
    <text evidence="1">The sequence shown here is derived from an EMBL/GenBank/DDBJ whole genome shotgun (WGS) entry which is preliminary data.</text>
</comment>
<dbReference type="GO" id="GO:0010345">
    <property type="term" value="P:suberin biosynthetic process"/>
    <property type="evidence" value="ECO:0007669"/>
    <property type="project" value="TreeGrafter"/>
</dbReference>
<feature type="non-terminal residue" evidence="1">
    <location>
        <position position="184"/>
    </location>
</feature>